<keyword evidence="1" id="KW-0472">Membrane</keyword>
<feature type="transmembrane region" description="Helical" evidence="1">
    <location>
        <begin position="85"/>
        <end position="105"/>
    </location>
</feature>
<comment type="caution">
    <text evidence="2">The sequence shown here is derived from an EMBL/GenBank/DDBJ whole genome shotgun (WGS) entry which is preliminary data.</text>
</comment>
<feature type="transmembrane region" description="Helical" evidence="1">
    <location>
        <begin position="51"/>
        <end position="73"/>
    </location>
</feature>
<evidence type="ECO:0000313" key="2">
    <source>
        <dbReference type="EMBL" id="OXA42055.1"/>
    </source>
</evidence>
<keyword evidence="3" id="KW-1185">Reference proteome</keyword>
<reference evidence="2 3" key="1">
    <citation type="submission" date="2015-12" db="EMBL/GenBank/DDBJ databases">
        <title>The genome of Folsomia candida.</title>
        <authorList>
            <person name="Faddeeva A."/>
            <person name="Derks M.F."/>
            <person name="Anvar Y."/>
            <person name="Smit S."/>
            <person name="Van Straalen N."/>
            <person name="Roelofs D."/>
        </authorList>
    </citation>
    <scope>NUCLEOTIDE SEQUENCE [LARGE SCALE GENOMIC DNA]</scope>
    <source>
        <strain evidence="2 3">VU population</strain>
        <tissue evidence="2">Whole body</tissue>
    </source>
</reference>
<evidence type="ECO:0000256" key="1">
    <source>
        <dbReference type="SAM" id="Phobius"/>
    </source>
</evidence>
<protein>
    <submittedName>
        <fullName evidence="2">Protein translocase subunit SecDF</fullName>
    </submittedName>
</protein>
<keyword evidence="1" id="KW-0812">Transmembrane</keyword>
<evidence type="ECO:0000313" key="3">
    <source>
        <dbReference type="Proteomes" id="UP000198287"/>
    </source>
</evidence>
<name>A0A226D927_FOLCA</name>
<proteinExistence type="predicted"/>
<feature type="transmembrane region" description="Helical" evidence="1">
    <location>
        <begin position="149"/>
        <end position="168"/>
    </location>
</feature>
<gene>
    <name evidence="2" type="ORF">Fcan01_23245</name>
</gene>
<organism evidence="2 3">
    <name type="scientific">Folsomia candida</name>
    <name type="common">Springtail</name>
    <dbReference type="NCBI Taxonomy" id="158441"/>
    <lineage>
        <taxon>Eukaryota</taxon>
        <taxon>Metazoa</taxon>
        <taxon>Ecdysozoa</taxon>
        <taxon>Arthropoda</taxon>
        <taxon>Hexapoda</taxon>
        <taxon>Collembola</taxon>
        <taxon>Entomobryomorpha</taxon>
        <taxon>Isotomoidea</taxon>
        <taxon>Isotomidae</taxon>
        <taxon>Proisotominae</taxon>
        <taxon>Folsomia</taxon>
    </lineage>
</organism>
<dbReference type="Proteomes" id="UP000198287">
    <property type="component" value="Unassembled WGS sequence"/>
</dbReference>
<accession>A0A226D927</accession>
<sequence length="218" mass="24441">MFSPRGKHFGKNKLPEMMELFKIAKPLFDVNLISFDSGLNKFAKRRKTRIIWVKLAASYLIFGAVCLNGLYSILFTKSGIVETSFILLVILVFFLAMIIFSPMLIRPGPFVSLLNGRQAFILENIRANFLNPPTNLVAKWKFISELSHILSYGVRIAVPGVLVLLMFLETGLNWIVHCARQRWARVSHGGAGVGNFLPGWAHDLLYVHGPLRLAALCG</sequence>
<dbReference type="AlphaFoldDB" id="A0A226D927"/>
<dbReference type="EMBL" id="LNIX01000027">
    <property type="protein sequence ID" value="OXA42055.1"/>
    <property type="molecule type" value="Genomic_DNA"/>
</dbReference>
<keyword evidence="1" id="KW-1133">Transmembrane helix</keyword>